<organism evidence="7 8">
    <name type="scientific">Psilocybe cf. subviscida</name>
    <dbReference type="NCBI Taxonomy" id="2480587"/>
    <lineage>
        <taxon>Eukaryota</taxon>
        <taxon>Fungi</taxon>
        <taxon>Dikarya</taxon>
        <taxon>Basidiomycota</taxon>
        <taxon>Agaricomycotina</taxon>
        <taxon>Agaricomycetes</taxon>
        <taxon>Agaricomycetidae</taxon>
        <taxon>Agaricales</taxon>
        <taxon>Agaricineae</taxon>
        <taxon>Strophariaceae</taxon>
        <taxon>Psilocybe</taxon>
    </lineage>
</organism>
<dbReference type="GO" id="GO:0016874">
    <property type="term" value="F:ligase activity"/>
    <property type="evidence" value="ECO:0007669"/>
    <property type="project" value="UniProtKB-KW"/>
</dbReference>
<dbReference type="OrthoDB" id="10253115at2759"/>
<dbReference type="PANTHER" id="PTHR43859">
    <property type="entry name" value="ACYL-ACTIVATING ENZYME"/>
    <property type="match status" value="1"/>
</dbReference>
<evidence type="ECO:0000256" key="4">
    <source>
        <dbReference type="ARBA" id="ARBA00023098"/>
    </source>
</evidence>
<dbReference type="AlphaFoldDB" id="A0A8H5AY06"/>
<feature type="domain" description="AMP-dependent synthetase/ligase" evidence="5">
    <location>
        <begin position="119"/>
        <end position="436"/>
    </location>
</feature>
<dbReference type="Pfam" id="PF00501">
    <property type="entry name" value="AMP-binding"/>
    <property type="match status" value="2"/>
</dbReference>
<dbReference type="InterPro" id="IPR045851">
    <property type="entry name" value="AMP-bd_C_sf"/>
</dbReference>
<evidence type="ECO:0000313" key="7">
    <source>
        <dbReference type="EMBL" id="KAF5312766.1"/>
    </source>
</evidence>
<evidence type="ECO:0000256" key="1">
    <source>
        <dbReference type="ARBA" id="ARBA00006432"/>
    </source>
</evidence>
<keyword evidence="8" id="KW-1185">Reference proteome</keyword>
<dbReference type="EMBL" id="JAACJJ010000056">
    <property type="protein sequence ID" value="KAF5312766.1"/>
    <property type="molecule type" value="Genomic_DNA"/>
</dbReference>
<evidence type="ECO:0000313" key="8">
    <source>
        <dbReference type="Proteomes" id="UP000567179"/>
    </source>
</evidence>
<reference evidence="7 8" key="1">
    <citation type="journal article" date="2020" name="ISME J.">
        <title>Uncovering the hidden diversity of litter-decomposition mechanisms in mushroom-forming fungi.</title>
        <authorList>
            <person name="Floudas D."/>
            <person name="Bentzer J."/>
            <person name="Ahren D."/>
            <person name="Johansson T."/>
            <person name="Persson P."/>
            <person name="Tunlid A."/>
        </authorList>
    </citation>
    <scope>NUCLEOTIDE SEQUENCE [LARGE SCALE GENOMIC DNA]</scope>
    <source>
        <strain evidence="7 8">CBS 101986</strain>
    </source>
</reference>
<protein>
    <recommendedName>
        <fullName evidence="9">AMP-dependent synthetase/ligase domain-containing protein</fullName>
    </recommendedName>
</protein>
<accession>A0A8H5AY06</accession>
<dbReference type="PROSITE" id="PS00455">
    <property type="entry name" value="AMP_BINDING"/>
    <property type="match status" value="1"/>
</dbReference>
<comment type="caution">
    <text evidence="7">The sequence shown here is derived from an EMBL/GenBank/DDBJ whole genome shotgun (WGS) entry which is preliminary data.</text>
</comment>
<dbReference type="Proteomes" id="UP000567179">
    <property type="component" value="Unassembled WGS sequence"/>
</dbReference>
<name>A0A8H5AY06_9AGAR</name>
<proteinExistence type="inferred from homology"/>
<dbReference type="Gene3D" id="3.30.300.30">
    <property type="match status" value="1"/>
</dbReference>
<keyword evidence="3" id="KW-0276">Fatty acid metabolism</keyword>
<dbReference type="Gene3D" id="3.40.50.12780">
    <property type="entry name" value="N-terminal domain of ligase-like"/>
    <property type="match status" value="1"/>
</dbReference>
<dbReference type="InterPro" id="IPR000873">
    <property type="entry name" value="AMP-dep_synth/lig_dom"/>
</dbReference>
<evidence type="ECO:0000259" key="6">
    <source>
        <dbReference type="Pfam" id="PF13193"/>
    </source>
</evidence>
<dbReference type="PANTHER" id="PTHR43859:SF4">
    <property type="entry name" value="BUTANOATE--COA LIGASE AAE1-RELATED"/>
    <property type="match status" value="1"/>
</dbReference>
<keyword evidence="2" id="KW-0436">Ligase</keyword>
<dbReference type="InterPro" id="IPR025110">
    <property type="entry name" value="AMP-bd_C"/>
</dbReference>
<evidence type="ECO:0000256" key="3">
    <source>
        <dbReference type="ARBA" id="ARBA00022832"/>
    </source>
</evidence>
<dbReference type="Pfam" id="PF13193">
    <property type="entry name" value="AMP-binding_C"/>
    <property type="match status" value="1"/>
</dbReference>
<dbReference type="GO" id="GO:0006631">
    <property type="term" value="P:fatty acid metabolic process"/>
    <property type="evidence" value="ECO:0007669"/>
    <property type="project" value="UniProtKB-KW"/>
</dbReference>
<comment type="similarity">
    <text evidence="1">Belongs to the ATP-dependent AMP-binding enzyme family.</text>
</comment>
<dbReference type="SUPFAM" id="SSF56801">
    <property type="entry name" value="Acetyl-CoA synthetase-like"/>
    <property type="match status" value="1"/>
</dbReference>
<gene>
    <name evidence="7" type="ORF">D9619_003004</name>
</gene>
<dbReference type="InterPro" id="IPR020845">
    <property type="entry name" value="AMP-binding_CS"/>
</dbReference>
<sequence length="585" mass="64342">MDTFTPTPASIPPPGVRYNLREVTTSPNHHALNPLAFILRAAQIYPDKVALIHADVEFPVRYTFAVWAQRIQNLAYALIKAGIKPGDRVGVISPNAWARHYHTRYISLPPLVFLYSQDAHHAVIAARGVITPINTRLKPSEVAYIIEHSQAKLLLVDHECKHLVAGHNVPVIISNDTGRVGDPYEQFLTEGRQFSKEKGWPGLMPELDENAAAVLCYTSGTTGRPKGVVTTLRGSYLAAIANAAEGQMNANSTYLWILPMFHAAGWTFPWSCSFSFATQITLRTVNFTHIWKHFLHSGVTHYCAAPTVQIGIVNDPHAKKPPQVVTAIIAGAAPTAHLIGELERTGINPVHVYGLTETYGPFTRNYPQPSWATISLDERARLMARQGQAFATAEDVRVVFPYPEGVEDGPLVDVPRDGKTVGEIVTRGNIVMKEYFRDSAATKKAFAGGSFHTGDLAVMHPNGTVAILDRSKDIIISGGEASQNASSLAIEQELSSHPHVLEVSVVARPHVKWGERPMAFVVLHPQHEGRWKGRHADFEADLKNHAKSKLPGFACPEWVEIVPELPKTSTGKILKLELRKIVAKL</sequence>
<dbReference type="InterPro" id="IPR042099">
    <property type="entry name" value="ANL_N_sf"/>
</dbReference>
<feature type="domain" description="AMP-dependent synthetase/ligase" evidence="5">
    <location>
        <begin position="40"/>
        <end position="97"/>
    </location>
</feature>
<feature type="domain" description="AMP-binding enzyme C-terminal" evidence="6">
    <location>
        <begin position="490"/>
        <end position="572"/>
    </location>
</feature>
<evidence type="ECO:0000256" key="2">
    <source>
        <dbReference type="ARBA" id="ARBA00022598"/>
    </source>
</evidence>
<evidence type="ECO:0008006" key="9">
    <source>
        <dbReference type="Google" id="ProtNLM"/>
    </source>
</evidence>
<keyword evidence="4" id="KW-0443">Lipid metabolism</keyword>
<evidence type="ECO:0000259" key="5">
    <source>
        <dbReference type="Pfam" id="PF00501"/>
    </source>
</evidence>